<dbReference type="InterPro" id="IPR036464">
    <property type="entry name" value="Rubisco_LSMT_subst-bd_sf"/>
</dbReference>
<dbReference type="PANTHER" id="PTHR13271">
    <property type="entry name" value="UNCHARACTERIZED PUTATIVE METHYLTRANSFERASE"/>
    <property type="match status" value="1"/>
</dbReference>
<keyword evidence="1" id="KW-0489">Methyltransferase</keyword>
<dbReference type="InterPro" id="IPR050600">
    <property type="entry name" value="SETD3_SETD6_MTase"/>
</dbReference>
<evidence type="ECO:0000256" key="2">
    <source>
        <dbReference type="ARBA" id="ARBA00022679"/>
    </source>
</evidence>
<keyword evidence="2" id="KW-0808">Transferase</keyword>
<sequence length="471" mass="53173">MTSDEGWLEELRASEGGKGGPEGGFQLKGFGKGPKDPKIVENDALLEWLTDKGVYVQDKSDWGQAPHALAVSIDTADELDQEPSGRGMLARYDIKEGDELFCLPLEITLNKKAAQKEFGKSIIHDGLSEYFAIAILLIKERSKGADSFWKPYIDVLPSLEEVNPTVVWSEDELAALEGSPLVSATLSLRLKLQKEFETLQQDVFSKHPDLFPPEVFNLDSYRWAFVILFSRAICLNGLEGGPQVALVPYADLFNHNPFASSFIDAQSKGGWFTETKEEVVVYADRSYKKFEQVFISYGQKSNLELLLLYGFALDRNPYNAVDLTVVLPESDPLFEGKRAFLATKGLKPEMEFPVYNDRYPDELLQFLRLVCLTPEQKGNRDFGAFTFAELICAENELDVLQLIREACKDSLGAYPTTEQEDTAVMSDFQMFKILPQSMRMAIKARRQEKRILQRTITAVEREKEKILLTLV</sequence>
<dbReference type="SUPFAM" id="SSF82199">
    <property type="entry name" value="SET domain"/>
    <property type="match status" value="1"/>
</dbReference>
<feature type="domain" description="SET" evidence="5">
    <location>
        <begin position="71"/>
        <end position="298"/>
    </location>
</feature>
<dbReference type="Gene3D" id="3.90.1410.10">
    <property type="entry name" value="set domain protein methyltransferase, domain 1"/>
    <property type="match status" value="1"/>
</dbReference>
<evidence type="ECO:0000259" key="5">
    <source>
        <dbReference type="PROSITE" id="PS50280"/>
    </source>
</evidence>
<gene>
    <name evidence="6" type="ORF">HAKA00212_LOCUS4772</name>
</gene>
<name>A0A7S3UXM7_HETAK</name>
<dbReference type="Pfam" id="PF09273">
    <property type="entry name" value="Rubis-subs-bind"/>
    <property type="match status" value="1"/>
</dbReference>
<organism evidence="6">
    <name type="scientific">Heterosigma akashiwo</name>
    <name type="common">Chromophytic alga</name>
    <name type="synonym">Heterosigma carterae</name>
    <dbReference type="NCBI Taxonomy" id="2829"/>
    <lineage>
        <taxon>Eukaryota</taxon>
        <taxon>Sar</taxon>
        <taxon>Stramenopiles</taxon>
        <taxon>Ochrophyta</taxon>
        <taxon>Raphidophyceae</taxon>
        <taxon>Chattonellales</taxon>
        <taxon>Chattonellaceae</taxon>
        <taxon>Heterosigma</taxon>
    </lineage>
</organism>
<dbReference type="AlphaFoldDB" id="A0A7S3UXM7"/>
<accession>A0A7S3UXM7</accession>
<dbReference type="GO" id="GO:0016279">
    <property type="term" value="F:protein-lysine N-methyltransferase activity"/>
    <property type="evidence" value="ECO:0007669"/>
    <property type="project" value="InterPro"/>
</dbReference>
<dbReference type="PROSITE" id="PS50280">
    <property type="entry name" value="SET"/>
    <property type="match status" value="1"/>
</dbReference>
<evidence type="ECO:0000313" key="6">
    <source>
        <dbReference type="EMBL" id="CAE0626097.1"/>
    </source>
</evidence>
<dbReference type="InterPro" id="IPR015353">
    <property type="entry name" value="Rubisco_LSMT_subst-bd"/>
</dbReference>
<dbReference type="InterPro" id="IPR046341">
    <property type="entry name" value="SET_dom_sf"/>
</dbReference>
<dbReference type="PANTHER" id="PTHR13271:SF123">
    <property type="entry name" value="RIBULOSE-1,5-BISPHOSPHATE CARBOXYLASE_OXYGENASE SMALL SUBUNIT N-METHYLTRANSFERASE I-RELATED"/>
    <property type="match status" value="1"/>
</dbReference>
<dbReference type="InterPro" id="IPR044431">
    <property type="entry name" value="SET_RBCMT"/>
</dbReference>
<evidence type="ECO:0000256" key="3">
    <source>
        <dbReference type="ARBA" id="ARBA00022691"/>
    </source>
</evidence>
<reference evidence="6" key="1">
    <citation type="submission" date="2021-01" db="EMBL/GenBank/DDBJ databases">
        <authorList>
            <person name="Corre E."/>
            <person name="Pelletier E."/>
            <person name="Niang G."/>
            <person name="Scheremetjew M."/>
            <person name="Finn R."/>
            <person name="Kale V."/>
            <person name="Holt S."/>
            <person name="Cochrane G."/>
            <person name="Meng A."/>
            <person name="Brown T."/>
            <person name="Cohen L."/>
        </authorList>
    </citation>
    <scope>NUCLEOTIDE SEQUENCE</scope>
    <source>
        <strain evidence="6">CCMP3107</strain>
    </source>
</reference>
<proteinExistence type="predicted"/>
<evidence type="ECO:0000256" key="4">
    <source>
        <dbReference type="SAM" id="MobiDB-lite"/>
    </source>
</evidence>
<evidence type="ECO:0000256" key="1">
    <source>
        <dbReference type="ARBA" id="ARBA00022603"/>
    </source>
</evidence>
<dbReference type="EMBL" id="HBIU01011009">
    <property type="protein sequence ID" value="CAE0626097.1"/>
    <property type="molecule type" value="Transcribed_RNA"/>
</dbReference>
<feature type="region of interest" description="Disordered" evidence="4">
    <location>
        <begin position="1"/>
        <end position="37"/>
    </location>
</feature>
<dbReference type="Gene3D" id="3.90.1420.10">
    <property type="entry name" value="Rubisco LSMT, substrate-binding domain"/>
    <property type="match status" value="1"/>
</dbReference>
<protein>
    <recommendedName>
        <fullName evidence="5">SET domain-containing protein</fullName>
    </recommendedName>
</protein>
<dbReference type="InterPro" id="IPR001214">
    <property type="entry name" value="SET_dom"/>
</dbReference>
<dbReference type="SUPFAM" id="SSF81822">
    <property type="entry name" value="RuBisCo LSMT C-terminal, substrate-binding domain"/>
    <property type="match status" value="1"/>
</dbReference>
<dbReference type="Pfam" id="PF00856">
    <property type="entry name" value="SET"/>
    <property type="match status" value="1"/>
</dbReference>
<dbReference type="GO" id="GO:0032259">
    <property type="term" value="P:methylation"/>
    <property type="evidence" value="ECO:0007669"/>
    <property type="project" value="UniProtKB-KW"/>
</dbReference>
<keyword evidence="3" id="KW-0949">S-adenosyl-L-methionine</keyword>
<dbReference type="CDD" id="cd19179">
    <property type="entry name" value="SET_RBCMT"/>
    <property type="match status" value="1"/>
</dbReference>